<keyword evidence="10" id="KW-0325">Glycoprotein</keyword>
<comment type="similarity">
    <text evidence="2">Belongs to the glutamate-gated ion channel (TC 1.A.10.1) family.</text>
</comment>
<keyword evidence="3" id="KW-0813">Transport</keyword>
<evidence type="ECO:0000256" key="1">
    <source>
        <dbReference type="ARBA" id="ARBA00004651"/>
    </source>
</evidence>
<dbReference type="AlphaFoldDB" id="A0A4Y2B795"/>
<comment type="subcellular location">
    <subcellularLocation>
        <location evidence="1">Cell membrane</location>
        <topology evidence="1">Multi-pass membrane protein</topology>
    </subcellularLocation>
</comment>
<evidence type="ECO:0000256" key="2">
    <source>
        <dbReference type="ARBA" id="ARBA00008685"/>
    </source>
</evidence>
<keyword evidence="8 13" id="KW-0472">Membrane</keyword>
<feature type="domain" description="Ionotropic glutamate receptor L-glutamate and glycine-binding" evidence="14">
    <location>
        <begin position="13"/>
        <end position="77"/>
    </location>
</feature>
<dbReference type="GO" id="GO:0050906">
    <property type="term" value="P:detection of stimulus involved in sensory perception"/>
    <property type="evidence" value="ECO:0007669"/>
    <property type="project" value="UniProtKB-ARBA"/>
</dbReference>
<evidence type="ECO:0000313" key="16">
    <source>
        <dbReference type="Proteomes" id="UP000499080"/>
    </source>
</evidence>
<feature type="transmembrane region" description="Helical" evidence="13">
    <location>
        <begin position="377"/>
        <end position="397"/>
    </location>
</feature>
<dbReference type="PANTHER" id="PTHR42643">
    <property type="entry name" value="IONOTROPIC RECEPTOR 20A-RELATED"/>
    <property type="match status" value="1"/>
</dbReference>
<dbReference type="OrthoDB" id="6410737at2759"/>
<dbReference type="InterPro" id="IPR052192">
    <property type="entry name" value="Insect_Ionotropic_Sensory_Rcpt"/>
</dbReference>
<dbReference type="GO" id="GO:0005886">
    <property type="term" value="C:plasma membrane"/>
    <property type="evidence" value="ECO:0007669"/>
    <property type="project" value="UniProtKB-SubCell"/>
</dbReference>
<dbReference type="InterPro" id="IPR001320">
    <property type="entry name" value="Iontro_rcpt_C"/>
</dbReference>
<organism evidence="15 16">
    <name type="scientific">Araneus ventricosus</name>
    <name type="common">Orbweaver spider</name>
    <name type="synonym">Epeira ventricosa</name>
    <dbReference type="NCBI Taxonomy" id="182803"/>
    <lineage>
        <taxon>Eukaryota</taxon>
        <taxon>Metazoa</taxon>
        <taxon>Ecdysozoa</taxon>
        <taxon>Arthropoda</taxon>
        <taxon>Chelicerata</taxon>
        <taxon>Arachnida</taxon>
        <taxon>Araneae</taxon>
        <taxon>Araneomorphae</taxon>
        <taxon>Entelegynae</taxon>
        <taxon>Araneoidea</taxon>
        <taxon>Araneidae</taxon>
        <taxon>Araneus</taxon>
    </lineage>
</organism>
<dbReference type="SUPFAM" id="SSF53850">
    <property type="entry name" value="Periplasmic binding protein-like II"/>
    <property type="match status" value="1"/>
</dbReference>
<evidence type="ECO:0000256" key="5">
    <source>
        <dbReference type="ARBA" id="ARBA00022692"/>
    </source>
</evidence>
<evidence type="ECO:0000256" key="13">
    <source>
        <dbReference type="SAM" id="Phobius"/>
    </source>
</evidence>
<dbReference type="SMART" id="SM00918">
    <property type="entry name" value="Lig_chan-Glu_bd"/>
    <property type="match status" value="1"/>
</dbReference>
<keyword evidence="11" id="KW-1071">Ligand-gated ion channel</keyword>
<name>A0A4Y2B795_ARAVE</name>
<keyword evidence="6 13" id="KW-1133">Transmembrane helix</keyword>
<keyword evidence="12" id="KW-0407">Ion channel</keyword>
<dbReference type="Gene3D" id="1.10.287.70">
    <property type="match status" value="1"/>
</dbReference>
<dbReference type="Pfam" id="PF00060">
    <property type="entry name" value="Lig_chan"/>
    <property type="match status" value="1"/>
</dbReference>
<keyword evidence="4" id="KW-1003">Cell membrane</keyword>
<dbReference type="EMBL" id="BGPR01000058">
    <property type="protein sequence ID" value="GBL88261.1"/>
    <property type="molecule type" value="Genomic_DNA"/>
</dbReference>
<dbReference type="Gene3D" id="3.40.190.10">
    <property type="entry name" value="Periplasmic binding protein-like II"/>
    <property type="match status" value="1"/>
</dbReference>
<proteinExistence type="inferred from homology"/>
<evidence type="ECO:0000256" key="12">
    <source>
        <dbReference type="ARBA" id="ARBA00023303"/>
    </source>
</evidence>
<evidence type="ECO:0000256" key="8">
    <source>
        <dbReference type="ARBA" id="ARBA00023136"/>
    </source>
</evidence>
<reference evidence="15 16" key="1">
    <citation type="journal article" date="2019" name="Sci. Rep.">
        <title>Orb-weaving spider Araneus ventricosus genome elucidates the spidroin gene catalogue.</title>
        <authorList>
            <person name="Kono N."/>
            <person name="Nakamura H."/>
            <person name="Ohtoshi R."/>
            <person name="Moran D.A.P."/>
            <person name="Shinohara A."/>
            <person name="Yoshida Y."/>
            <person name="Fujiwara M."/>
            <person name="Mori M."/>
            <person name="Tomita M."/>
            <person name="Arakawa K."/>
        </authorList>
    </citation>
    <scope>NUCLEOTIDE SEQUENCE [LARGE SCALE GENOMIC DNA]</scope>
</reference>
<evidence type="ECO:0000256" key="6">
    <source>
        <dbReference type="ARBA" id="ARBA00022989"/>
    </source>
</evidence>
<keyword evidence="16" id="KW-1185">Reference proteome</keyword>
<feature type="transmembrane region" description="Helical" evidence="13">
    <location>
        <begin position="184"/>
        <end position="208"/>
    </location>
</feature>
<dbReference type="Pfam" id="PF10613">
    <property type="entry name" value="Lig_chan-Glu_bd"/>
    <property type="match status" value="1"/>
</dbReference>
<evidence type="ECO:0000313" key="15">
    <source>
        <dbReference type="EMBL" id="GBL88261.1"/>
    </source>
</evidence>
<evidence type="ECO:0000256" key="9">
    <source>
        <dbReference type="ARBA" id="ARBA00023170"/>
    </source>
</evidence>
<evidence type="ECO:0000256" key="7">
    <source>
        <dbReference type="ARBA" id="ARBA00023065"/>
    </source>
</evidence>
<evidence type="ECO:0000256" key="3">
    <source>
        <dbReference type="ARBA" id="ARBA00022448"/>
    </source>
</evidence>
<dbReference type="InterPro" id="IPR019594">
    <property type="entry name" value="Glu/Gly-bd"/>
</dbReference>
<dbReference type="GO" id="GO:0015276">
    <property type="term" value="F:ligand-gated monoatomic ion channel activity"/>
    <property type="evidence" value="ECO:0007669"/>
    <property type="project" value="InterPro"/>
</dbReference>
<evidence type="ECO:0000256" key="11">
    <source>
        <dbReference type="ARBA" id="ARBA00023286"/>
    </source>
</evidence>
<gene>
    <name evidence="15" type="ORF">AVEN_117834_1</name>
</gene>
<dbReference type="PANTHER" id="PTHR42643:SF39">
    <property type="entry name" value="IONOTROPIC RECEPTOR 56A-RELATED"/>
    <property type="match status" value="1"/>
</dbReference>
<keyword evidence="5 13" id="KW-0812">Transmembrane</keyword>
<sequence>MEFPSYIKVASFSIAHILDVQSTEAGEQVFNGVEGRLLTTLAKTLHFQFKHIKPSDNKLGLREENGNWTGIMGLLQRREIDFGMCGIAMLHDRLDVADFSQVFNIENLTFLVKKPGSLPAVWAFVKIFHAVLWGIIIFTTLIAPVVCAFLLKHKYSVTELLIQFFSSILRQPLDFKMTSTRSRIFITSWLIFALVISFSYSACLLSYLSLPLQGKPITTLVELSQAVRKGTHRCLMLNGAPSVYFLKYSENEDLKFLGDTVLAKNWFYFADEIMNTKTVEGNTAIINVEFSLKLLLGKLPPGSFLISEDSLISFKFGIALRKGFCCRERLNKVLSRILAAGLIEKFQRDELLKVHIASIKKFPMKTSVVQQLRVNDLMGIFYIFIGGNSISLFILLGEMVHFRIKKK</sequence>
<evidence type="ECO:0000259" key="14">
    <source>
        <dbReference type="SMART" id="SM00918"/>
    </source>
</evidence>
<keyword evidence="9" id="KW-0675">Receptor</keyword>
<dbReference type="Proteomes" id="UP000499080">
    <property type="component" value="Unassembled WGS sequence"/>
</dbReference>
<keyword evidence="7" id="KW-0406">Ion transport</keyword>
<evidence type="ECO:0000256" key="10">
    <source>
        <dbReference type="ARBA" id="ARBA00023180"/>
    </source>
</evidence>
<feature type="transmembrane region" description="Helical" evidence="13">
    <location>
        <begin position="127"/>
        <end position="151"/>
    </location>
</feature>
<protein>
    <recommendedName>
        <fullName evidence="14">Ionotropic glutamate receptor L-glutamate and glycine-binding domain-containing protein</fullName>
    </recommendedName>
</protein>
<evidence type="ECO:0000256" key="4">
    <source>
        <dbReference type="ARBA" id="ARBA00022475"/>
    </source>
</evidence>
<accession>A0A4Y2B795</accession>
<comment type="caution">
    <text evidence="15">The sequence shown here is derived from an EMBL/GenBank/DDBJ whole genome shotgun (WGS) entry which is preliminary data.</text>
</comment>